<reference evidence="3" key="2">
    <citation type="submission" date="2022-01" db="EMBL/GenBank/DDBJ databases">
        <authorList>
            <person name="Yamashiro T."/>
            <person name="Shiraishi A."/>
            <person name="Satake H."/>
            <person name="Nakayama K."/>
        </authorList>
    </citation>
    <scope>NUCLEOTIDE SEQUENCE</scope>
</reference>
<dbReference type="PROSITE" id="PS51011">
    <property type="entry name" value="ARID"/>
    <property type="match status" value="1"/>
</dbReference>
<evidence type="ECO:0000259" key="2">
    <source>
        <dbReference type="PROSITE" id="PS51011"/>
    </source>
</evidence>
<dbReference type="Gene3D" id="1.10.150.60">
    <property type="entry name" value="ARID DNA-binding domain"/>
    <property type="match status" value="1"/>
</dbReference>
<dbReference type="EMBL" id="BQNB010012192">
    <property type="protein sequence ID" value="GJT00399.1"/>
    <property type="molecule type" value="Genomic_DNA"/>
</dbReference>
<feature type="domain" description="ARID" evidence="2">
    <location>
        <begin position="42"/>
        <end position="134"/>
    </location>
</feature>
<name>A0ABQ5AHF1_9ASTR</name>
<sequence>MKKWCLLRFKRLRNSLKVQTIEEFIQFMKLMNTDNISYKHKEVFTRKFNDTLKWFHKTKAGKDLEGKLSPKISNVEIYLFDFYKFVNNCGGYGKISQAGEWMEIAMYYGFPNYCDEDLKKTFKDYLLLPHTYYEFAKGRMPNKYTEGMGTFKDLAEGLGKPKKYTKGLGNFEDQGEDRKPNKYTKGLGTFEDQGEGMKPNKYTEGMCTFKDQTEGLADHFRTSAAGMDIASKHVSNNNAIKKIKKEDDDFVQCCKYRT</sequence>
<dbReference type="InterPro" id="IPR036431">
    <property type="entry name" value="ARID_dom_sf"/>
</dbReference>
<evidence type="ECO:0000256" key="1">
    <source>
        <dbReference type="SAM" id="MobiDB-lite"/>
    </source>
</evidence>
<dbReference type="Pfam" id="PF01388">
    <property type="entry name" value="ARID"/>
    <property type="match status" value="1"/>
</dbReference>
<proteinExistence type="predicted"/>
<reference evidence="3" key="1">
    <citation type="journal article" date="2022" name="Int. J. Mol. Sci.">
        <title>Draft Genome of Tanacetum Coccineum: Genomic Comparison of Closely Related Tanacetum-Family Plants.</title>
        <authorList>
            <person name="Yamashiro T."/>
            <person name="Shiraishi A."/>
            <person name="Nakayama K."/>
            <person name="Satake H."/>
        </authorList>
    </citation>
    <scope>NUCLEOTIDE SEQUENCE</scope>
</reference>
<evidence type="ECO:0000313" key="3">
    <source>
        <dbReference type="EMBL" id="GJT00399.1"/>
    </source>
</evidence>
<dbReference type="InterPro" id="IPR001606">
    <property type="entry name" value="ARID_dom"/>
</dbReference>
<dbReference type="SUPFAM" id="SSF46774">
    <property type="entry name" value="ARID-like"/>
    <property type="match status" value="1"/>
</dbReference>
<comment type="caution">
    <text evidence="3">The sequence shown here is derived from an EMBL/GenBank/DDBJ whole genome shotgun (WGS) entry which is preliminary data.</text>
</comment>
<gene>
    <name evidence="3" type="ORF">Tco_0821568</name>
</gene>
<feature type="region of interest" description="Disordered" evidence="1">
    <location>
        <begin position="169"/>
        <end position="190"/>
    </location>
</feature>
<dbReference type="CDD" id="cd16100">
    <property type="entry name" value="ARID"/>
    <property type="match status" value="1"/>
</dbReference>
<dbReference type="Proteomes" id="UP001151760">
    <property type="component" value="Unassembled WGS sequence"/>
</dbReference>
<keyword evidence="3" id="KW-0238">DNA-binding</keyword>
<dbReference type="GO" id="GO:0003677">
    <property type="term" value="F:DNA binding"/>
    <property type="evidence" value="ECO:0007669"/>
    <property type="project" value="UniProtKB-KW"/>
</dbReference>
<organism evidence="3 4">
    <name type="scientific">Tanacetum coccineum</name>
    <dbReference type="NCBI Taxonomy" id="301880"/>
    <lineage>
        <taxon>Eukaryota</taxon>
        <taxon>Viridiplantae</taxon>
        <taxon>Streptophyta</taxon>
        <taxon>Embryophyta</taxon>
        <taxon>Tracheophyta</taxon>
        <taxon>Spermatophyta</taxon>
        <taxon>Magnoliopsida</taxon>
        <taxon>eudicotyledons</taxon>
        <taxon>Gunneridae</taxon>
        <taxon>Pentapetalae</taxon>
        <taxon>asterids</taxon>
        <taxon>campanulids</taxon>
        <taxon>Asterales</taxon>
        <taxon>Asteraceae</taxon>
        <taxon>Asteroideae</taxon>
        <taxon>Anthemideae</taxon>
        <taxon>Anthemidinae</taxon>
        <taxon>Tanacetum</taxon>
    </lineage>
</organism>
<accession>A0ABQ5AHF1</accession>
<evidence type="ECO:0000313" key="4">
    <source>
        <dbReference type="Proteomes" id="UP001151760"/>
    </source>
</evidence>
<keyword evidence="4" id="KW-1185">Reference proteome</keyword>
<protein>
    <submittedName>
        <fullName evidence="3">ARID DNA-binding domain-containing protein</fullName>
    </submittedName>
</protein>